<organism evidence="4 5">
    <name type="scientific">Brumimicrobium aurantiacum</name>
    <dbReference type="NCBI Taxonomy" id="1737063"/>
    <lineage>
        <taxon>Bacteria</taxon>
        <taxon>Pseudomonadati</taxon>
        <taxon>Bacteroidota</taxon>
        <taxon>Flavobacteriia</taxon>
        <taxon>Flavobacteriales</taxon>
        <taxon>Crocinitomicaceae</taxon>
        <taxon>Brumimicrobium</taxon>
    </lineage>
</organism>
<dbReference type="Proteomes" id="UP000257127">
    <property type="component" value="Unassembled WGS sequence"/>
</dbReference>
<proteinExistence type="predicted"/>
<accession>A0A3E1F264</accession>
<dbReference type="InterPro" id="IPR009003">
    <property type="entry name" value="Peptidase_S1_PA"/>
</dbReference>
<dbReference type="SUPFAM" id="SSF50494">
    <property type="entry name" value="Trypsin-like serine proteases"/>
    <property type="match status" value="1"/>
</dbReference>
<gene>
    <name evidence="4" type="ORF">DXU93_02565</name>
</gene>
<evidence type="ECO:0000256" key="1">
    <source>
        <dbReference type="ARBA" id="ARBA00022729"/>
    </source>
</evidence>
<dbReference type="Pfam" id="PF13365">
    <property type="entry name" value="Trypsin_2"/>
    <property type="match status" value="1"/>
</dbReference>
<dbReference type="Gene3D" id="2.40.10.10">
    <property type="entry name" value="Trypsin-like serine proteases"/>
    <property type="match status" value="2"/>
</dbReference>
<dbReference type="RefSeq" id="WP_116879674.1">
    <property type="nucleotide sequence ID" value="NZ_QURB01000001.1"/>
</dbReference>
<dbReference type="Pfam" id="PF18962">
    <property type="entry name" value="Por_Secre_tail"/>
    <property type="match status" value="1"/>
</dbReference>
<evidence type="ECO:0000259" key="3">
    <source>
        <dbReference type="Pfam" id="PF18962"/>
    </source>
</evidence>
<dbReference type="AlphaFoldDB" id="A0A3E1F264"/>
<feature type="domain" description="Secretion system C-terminal sorting" evidence="3">
    <location>
        <begin position="691"/>
        <end position="761"/>
    </location>
</feature>
<dbReference type="InterPro" id="IPR026444">
    <property type="entry name" value="Secre_tail"/>
</dbReference>
<evidence type="ECO:0000313" key="5">
    <source>
        <dbReference type="Proteomes" id="UP000257127"/>
    </source>
</evidence>
<sequence length="762" mass="83757">MKFSLFALLFIIVLPLFAQQGDGGEPHGYIQFLKSGAEIPSYEFDQPNIDELRAEDEINDSLFKGPWRFGYNHEVSINVENSAAWFTQENGDQLGFIKITSEEAQTINLSFINSRIPEGNELYIYNPSKDFILGKFTSKHIYQGQLGTELVPGSTVILEYFVPQSNSNNIGNLEIAKITHGYRTAQEFRTRSFGSSGSCNMNVNCPDGAPFVNQRNSALMIITSGNLSCSGALINNTEFDGTPYVLTANHCNDNNQASWVFRFNWQSDDCNNPTSSPSFESLSGSVLRANRSESDFLLVEITGGLSNGTVPQSHSPYFAGWNNEDIPPLMSFSIHHPLGDIKKISFDDDPSVAVQAMNSTEANSSWKVIWDRNTTTQSASSGASLFNQEGKIIGQLWGGNASCDPTSLDEDYFGRIHNSWEPTGSTSSNQLKHWLDPNNSGVGEIIGFDPYNTPLNDNVSIISLKGYNDNLCADSYTPELKILNLGANTLTSLNIMYSYNGTVQTMNWTGSLSTYSSSVVQLPSMTQVDGQNNIEIQLLDPNGTTDQDPSDNQIIESYDANPSAVSLDFDFYLGCYGEEVSWKLIDENNAILYEGDDYSNGNTSNLVSENFCLLEGCYELILEDDNGDGVEGAAYNECDYSGSMTLTQTDNGSVLAELLEANANFGSEISFNFCVEDVSLAKETLEKNVLIYPNPSNGYFTIDMNFAGQKTIEIRSIAGQIISIHDTNSDQLKVNNAQLSSGIYLVNISSSSNSITRKVIIE</sequence>
<dbReference type="NCBIfam" id="TIGR04183">
    <property type="entry name" value="Por_Secre_tail"/>
    <property type="match status" value="1"/>
</dbReference>
<evidence type="ECO:0000313" key="4">
    <source>
        <dbReference type="EMBL" id="RFC55839.1"/>
    </source>
</evidence>
<evidence type="ECO:0000256" key="2">
    <source>
        <dbReference type="SAM" id="SignalP"/>
    </source>
</evidence>
<dbReference type="EMBL" id="QURB01000001">
    <property type="protein sequence ID" value="RFC55839.1"/>
    <property type="molecule type" value="Genomic_DNA"/>
</dbReference>
<keyword evidence="5" id="KW-1185">Reference proteome</keyword>
<protein>
    <submittedName>
        <fullName evidence="4">T9SS C-terminal target domain-containing protein</fullName>
    </submittedName>
</protein>
<keyword evidence="1 2" id="KW-0732">Signal</keyword>
<name>A0A3E1F264_9FLAO</name>
<feature type="chain" id="PRO_5017705956" evidence="2">
    <location>
        <begin position="19"/>
        <end position="762"/>
    </location>
</feature>
<dbReference type="InterPro" id="IPR043504">
    <property type="entry name" value="Peptidase_S1_PA_chymotrypsin"/>
</dbReference>
<feature type="signal peptide" evidence="2">
    <location>
        <begin position="1"/>
        <end position="18"/>
    </location>
</feature>
<dbReference type="PANTHER" id="PTHR36234:SF5">
    <property type="entry name" value="LYSYL ENDOPEPTIDASE"/>
    <property type="match status" value="1"/>
</dbReference>
<dbReference type="OrthoDB" id="9342482at2"/>
<comment type="caution">
    <text evidence="4">The sequence shown here is derived from an EMBL/GenBank/DDBJ whole genome shotgun (WGS) entry which is preliminary data.</text>
</comment>
<reference evidence="4 5" key="1">
    <citation type="submission" date="2018-08" db="EMBL/GenBank/DDBJ databases">
        <title>The draft genome squence of Brumimicrobium sp. N62.</title>
        <authorList>
            <person name="Du Z.-J."/>
            <person name="Luo H.-R."/>
        </authorList>
    </citation>
    <scope>NUCLEOTIDE SEQUENCE [LARGE SCALE GENOMIC DNA]</scope>
    <source>
        <strain evidence="4 5">N62</strain>
    </source>
</reference>
<dbReference type="PANTHER" id="PTHR36234">
    <property type="entry name" value="LYSYL ENDOPEPTIDASE"/>
    <property type="match status" value="1"/>
</dbReference>